<dbReference type="PANTHER" id="PTHR30304">
    <property type="entry name" value="D-TAGATOSE-1,6-BISPHOSPHATE ALDOLASE"/>
    <property type="match status" value="1"/>
</dbReference>
<feature type="active site" description="Proton donor" evidence="1">
    <location>
        <position position="82"/>
    </location>
</feature>
<dbReference type="PIRSF" id="PIRSF001359">
    <property type="entry name" value="F_bP_aldolase_II"/>
    <property type="match status" value="1"/>
</dbReference>
<dbReference type="NCBIfam" id="TIGR00167">
    <property type="entry name" value="cbbA"/>
    <property type="match status" value="1"/>
</dbReference>
<dbReference type="GO" id="GO:0016832">
    <property type="term" value="F:aldehyde-lyase activity"/>
    <property type="evidence" value="ECO:0007669"/>
    <property type="project" value="InterPro"/>
</dbReference>
<dbReference type="CDD" id="cd00947">
    <property type="entry name" value="TBP_aldolase_IIB"/>
    <property type="match status" value="1"/>
</dbReference>
<accession>A0A2T0M8N6</accession>
<feature type="binding site" evidence="3">
    <location>
        <position position="134"/>
    </location>
    <ligand>
        <name>Zn(2+)</name>
        <dbReference type="ChEBI" id="CHEBI:29105"/>
        <label>2</label>
    </ligand>
</feature>
<dbReference type="EMBL" id="PVYX01000002">
    <property type="protein sequence ID" value="PRX53833.1"/>
    <property type="molecule type" value="Genomic_DNA"/>
</dbReference>
<feature type="binding site" evidence="2">
    <location>
        <begin position="209"/>
        <end position="211"/>
    </location>
    <ligand>
        <name>dihydroxyacetone phosphate</name>
        <dbReference type="ChEBI" id="CHEBI:57642"/>
    </ligand>
</feature>
<feature type="binding site" evidence="3">
    <location>
        <position position="180"/>
    </location>
    <ligand>
        <name>Zn(2+)</name>
        <dbReference type="ChEBI" id="CHEBI:29105"/>
        <label>1</label>
        <note>catalytic</note>
    </ligand>
</feature>
<dbReference type="OrthoDB" id="9803995at2"/>
<comment type="caution">
    <text evidence="4">The sequence shown here is derived from an EMBL/GenBank/DDBJ whole genome shotgun (WGS) entry which is preliminary data.</text>
</comment>
<protein>
    <submittedName>
        <fullName evidence="4">Fructose-bisphosphate aldolase class II/tagatose 1,6-diphosphate aldolase GatY/KbaY</fullName>
    </submittedName>
</protein>
<feature type="binding site" evidence="3">
    <location>
        <position position="83"/>
    </location>
    <ligand>
        <name>Zn(2+)</name>
        <dbReference type="ChEBI" id="CHEBI:29105"/>
        <label>1</label>
        <note>catalytic</note>
    </ligand>
</feature>
<feature type="binding site" evidence="3">
    <location>
        <position position="104"/>
    </location>
    <ligand>
        <name>Zn(2+)</name>
        <dbReference type="ChEBI" id="CHEBI:29105"/>
        <label>2</label>
    </ligand>
</feature>
<keyword evidence="3" id="KW-0862">Zinc</keyword>
<dbReference type="AlphaFoldDB" id="A0A2T0M8N6"/>
<gene>
    <name evidence="4" type="ORF">CLV81_2221</name>
</gene>
<dbReference type="Gene3D" id="3.20.20.70">
    <property type="entry name" value="Aldolase class I"/>
    <property type="match status" value="1"/>
</dbReference>
<evidence type="ECO:0000313" key="4">
    <source>
        <dbReference type="EMBL" id="PRX53833.1"/>
    </source>
</evidence>
<name>A0A2T0M8N6_9FLAO</name>
<proteinExistence type="predicted"/>
<sequence length="292" mass="32336">MALVSIKPMLKIAQRDKYAVAAFNPVDYASMKAMIIAAQECDAPVIIQTSAKTIRYYGHETLFSWFEPLAKMVNVPVALHLDHGKDLDMIKRCIDIGWTSVMIDASDKPFEENLRITKEVVSWADTKGVGVEAEIGEIGGVEEDIVVAEEDAHLANPDEAERFCKEIDLGVFAAAIGTAHGYYHGEPDVQFDLIEEINQRTGTPMALHGGTGLDEETIARCIALGCAKVNISTNLKHVFIDSFVDHKKENPNDYEPLSYLKKQFESLKTLFKDKITEFGGQGKGAQMLKEIN</sequence>
<keyword evidence="3" id="KW-0479">Metal-binding</keyword>
<evidence type="ECO:0000313" key="5">
    <source>
        <dbReference type="Proteomes" id="UP000237640"/>
    </source>
</evidence>
<dbReference type="PROSITE" id="PS00602">
    <property type="entry name" value="ALDOLASE_CLASS_II_1"/>
    <property type="match status" value="1"/>
</dbReference>
<comment type="cofactor">
    <cofactor evidence="3">
        <name>Zn(2+)</name>
        <dbReference type="ChEBI" id="CHEBI:29105"/>
    </cofactor>
    <text evidence="3">Binds 2 Zn(2+) ions per subunit. One is catalytic and the other provides a structural contribution.</text>
</comment>
<feature type="binding site" evidence="2">
    <location>
        <begin position="230"/>
        <end position="233"/>
    </location>
    <ligand>
        <name>dihydroxyacetone phosphate</name>
        <dbReference type="ChEBI" id="CHEBI:57642"/>
    </ligand>
</feature>
<dbReference type="InterPro" id="IPR050246">
    <property type="entry name" value="Class_II_FBP_aldolase"/>
</dbReference>
<dbReference type="Proteomes" id="UP000237640">
    <property type="component" value="Unassembled WGS sequence"/>
</dbReference>
<evidence type="ECO:0000256" key="3">
    <source>
        <dbReference type="PIRSR" id="PIRSR001359-3"/>
    </source>
</evidence>
<dbReference type="InterPro" id="IPR013785">
    <property type="entry name" value="Aldolase_TIM"/>
</dbReference>
<feature type="binding site" evidence="3">
    <location>
        <position position="208"/>
    </location>
    <ligand>
        <name>Zn(2+)</name>
        <dbReference type="ChEBI" id="CHEBI:29105"/>
        <label>1</label>
        <note>catalytic</note>
    </ligand>
</feature>
<feature type="binding site" evidence="2">
    <location>
        <position position="181"/>
    </location>
    <ligand>
        <name>dihydroxyacetone phosphate</name>
        <dbReference type="ChEBI" id="CHEBI:57642"/>
    </ligand>
</feature>
<organism evidence="4 5">
    <name type="scientific">Flagellimonas meridianipacifica</name>
    <dbReference type="NCBI Taxonomy" id="1080225"/>
    <lineage>
        <taxon>Bacteria</taxon>
        <taxon>Pseudomonadati</taxon>
        <taxon>Bacteroidota</taxon>
        <taxon>Flavobacteriia</taxon>
        <taxon>Flavobacteriales</taxon>
        <taxon>Flavobacteriaceae</taxon>
        <taxon>Flagellimonas</taxon>
    </lineage>
</organism>
<keyword evidence="5" id="KW-1185">Reference proteome</keyword>
<evidence type="ECO:0000256" key="2">
    <source>
        <dbReference type="PIRSR" id="PIRSR001359-2"/>
    </source>
</evidence>
<dbReference type="GO" id="GO:0005975">
    <property type="term" value="P:carbohydrate metabolic process"/>
    <property type="evidence" value="ECO:0007669"/>
    <property type="project" value="InterPro"/>
</dbReference>
<dbReference type="PANTHER" id="PTHR30304:SF0">
    <property type="entry name" value="D-TAGATOSE-1,6-BISPHOSPHATE ALDOLASE SUBUNIT GATY-RELATED"/>
    <property type="match status" value="1"/>
</dbReference>
<reference evidence="4 5" key="1">
    <citation type="submission" date="2018-03" db="EMBL/GenBank/DDBJ databases">
        <title>Genomic Encyclopedia of Archaeal and Bacterial Type Strains, Phase II (KMG-II): from individual species to whole genera.</title>
        <authorList>
            <person name="Goeker M."/>
        </authorList>
    </citation>
    <scope>NUCLEOTIDE SEQUENCE [LARGE SCALE GENOMIC DNA]</scope>
    <source>
        <strain evidence="4 5">DSM 25027</strain>
    </source>
</reference>
<dbReference type="PROSITE" id="PS00806">
    <property type="entry name" value="ALDOLASE_CLASS_II_2"/>
    <property type="match status" value="1"/>
</dbReference>
<evidence type="ECO:0000256" key="1">
    <source>
        <dbReference type="PIRSR" id="PIRSR001359-1"/>
    </source>
</evidence>
<dbReference type="InterPro" id="IPR000771">
    <property type="entry name" value="FBA_II"/>
</dbReference>
<dbReference type="RefSeq" id="WP_106145168.1">
    <property type="nucleotide sequence ID" value="NZ_PVYX01000002.1"/>
</dbReference>
<dbReference type="GO" id="GO:0008270">
    <property type="term" value="F:zinc ion binding"/>
    <property type="evidence" value="ECO:0007669"/>
    <property type="project" value="InterPro"/>
</dbReference>
<dbReference type="SUPFAM" id="SSF51569">
    <property type="entry name" value="Aldolase"/>
    <property type="match status" value="1"/>
</dbReference>
<dbReference type="Pfam" id="PF01116">
    <property type="entry name" value="F_bP_aldolase"/>
    <property type="match status" value="1"/>
</dbReference>